<dbReference type="VEuPathDB" id="FungiDB:PCH_Pc21g08210"/>
<gene>
    <name evidence="1" type="ORF">Pc21g08210</name>
    <name evidence="1" type="ORF">PCH_Pc21g08210</name>
</gene>
<dbReference type="Proteomes" id="UP000000724">
    <property type="component" value="Contig Pc00c21"/>
</dbReference>
<accession>B6HLL4</accession>
<reference evidence="1 2" key="1">
    <citation type="journal article" date="2008" name="Nat. Biotechnol.">
        <title>Genome sequencing and analysis of the filamentous fungus Penicillium chrysogenum.</title>
        <authorList>
            <person name="van den Berg M.A."/>
            <person name="Albang R."/>
            <person name="Albermann K."/>
            <person name="Badger J.H."/>
            <person name="Daran J.-M."/>
            <person name="Driessen A.J.M."/>
            <person name="Garcia-Estrada C."/>
            <person name="Fedorova N.D."/>
            <person name="Harris D.M."/>
            <person name="Heijne W.H.M."/>
            <person name="Joardar V.S."/>
            <person name="Kiel J.A.K.W."/>
            <person name="Kovalchuk A."/>
            <person name="Martin J.F."/>
            <person name="Nierman W.C."/>
            <person name="Nijland J.G."/>
            <person name="Pronk J.T."/>
            <person name="Roubos J.A."/>
            <person name="van der Klei I.J."/>
            <person name="van Peij N.N.M.E."/>
            <person name="Veenhuis M."/>
            <person name="von Doehren H."/>
            <person name="Wagner C."/>
            <person name="Wortman J.R."/>
            <person name="Bovenberg R.A.L."/>
        </authorList>
    </citation>
    <scope>NUCLEOTIDE SEQUENCE [LARGE SCALE GENOMIC DNA]</scope>
    <source>
        <strain evidence="2">ATCC 28089 / DSM 1075 / NRRL 1951 / Wisconsin 54-1255</strain>
    </source>
</reference>
<dbReference type="OrthoDB" id="4368902at2759"/>
<name>B6HLL4_PENRW</name>
<evidence type="ECO:0000313" key="2">
    <source>
        <dbReference type="Proteomes" id="UP000000724"/>
    </source>
</evidence>
<dbReference type="OMA" id="DPAWYLR"/>
<dbReference type="EMBL" id="AM920436">
    <property type="protein sequence ID" value="CAP95718.1"/>
    <property type="molecule type" value="Genomic_DNA"/>
</dbReference>
<dbReference type="AlphaFoldDB" id="B6HLL4"/>
<sequence>MFRRNKGLKPAQGYEIEPPDKNRSLKYGNGLEINIDILMKVIVTDYLLREILQAEEYITRKFRISEKKTFEEEKVYETELQTLRRTYMTIKHTESMIPLGPLRKYYDSLRQDPAWYLRRELVQDCITRGGCCSRGCGCCKNRLSTTEYSKGIGHCTAACYCCSAVRGSDYHPDITLSILSFLRPRLEKNPAYFIEMVEAYFPKPEDKTIRWKWWR</sequence>
<dbReference type="HOGENOM" id="CLU_109472_0_0_1"/>
<dbReference type="BioCyc" id="PCHR:PC21G08210-MONOMER"/>
<evidence type="ECO:0000313" key="1">
    <source>
        <dbReference type="EMBL" id="CAP95718.1"/>
    </source>
</evidence>
<protein>
    <submittedName>
        <fullName evidence="1">Pc21g08210 protein</fullName>
    </submittedName>
</protein>
<organism evidence="1 2">
    <name type="scientific">Penicillium rubens (strain ATCC 28089 / DSM 1075 / NRRL 1951 / Wisconsin 54-1255)</name>
    <name type="common">Penicillium chrysogenum</name>
    <dbReference type="NCBI Taxonomy" id="500485"/>
    <lineage>
        <taxon>Eukaryota</taxon>
        <taxon>Fungi</taxon>
        <taxon>Dikarya</taxon>
        <taxon>Ascomycota</taxon>
        <taxon>Pezizomycotina</taxon>
        <taxon>Eurotiomycetes</taxon>
        <taxon>Eurotiomycetidae</taxon>
        <taxon>Eurotiales</taxon>
        <taxon>Aspergillaceae</taxon>
        <taxon>Penicillium</taxon>
        <taxon>Penicillium chrysogenum species complex</taxon>
    </lineage>
</organism>
<keyword evidence="2" id="KW-1185">Reference proteome</keyword>
<proteinExistence type="predicted"/>